<feature type="domain" description="Pirin N-terminal" evidence="3">
    <location>
        <begin position="48"/>
        <end position="117"/>
    </location>
</feature>
<reference evidence="6" key="1">
    <citation type="journal article" date="2019" name="Int. J. Syst. Evol. Microbiol.">
        <title>The Global Catalogue of Microorganisms (GCM) 10K type strain sequencing project: providing services to taxonomists for standard genome sequencing and annotation.</title>
        <authorList>
            <consortium name="The Broad Institute Genomics Platform"/>
            <consortium name="The Broad Institute Genome Sequencing Center for Infectious Disease"/>
            <person name="Wu L."/>
            <person name="Ma J."/>
        </authorList>
    </citation>
    <scope>NUCLEOTIDE SEQUENCE [LARGE SCALE GENOMIC DNA]</scope>
    <source>
        <strain evidence="6">JCM 17705</strain>
    </source>
</reference>
<comment type="caution">
    <text evidence="5">The sequence shown here is derived from an EMBL/GenBank/DDBJ whole genome shotgun (WGS) entry which is preliminary data.</text>
</comment>
<protein>
    <submittedName>
        <fullName evidence="5">Pirin family protein</fullName>
    </submittedName>
</protein>
<evidence type="ECO:0000256" key="1">
    <source>
        <dbReference type="ARBA" id="ARBA00008416"/>
    </source>
</evidence>
<dbReference type="InterPro" id="IPR014710">
    <property type="entry name" value="RmlC-like_jellyroll"/>
</dbReference>
<dbReference type="PANTHER" id="PTHR13903">
    <property type="entry name" value="PIRIN-RELATED"/>
    <property type="match status" value="1"/>
</dbReference>
<evidence type="ECO:0000259" key="3">
    <source>
        <dbReference type="Pfam" id="PF02678"/>
    </source>
</evidence>
<dbReference type="InterPro" id="IPR008778">
    <property type="entry name" value="Pirin_C_dom"/>
</dbReference>
<name>A0ABP8GGA0_9SPHI</name>
<dbReference type="Proteomes" id="UP001500582">
    <property type="component" value="Unassembled WGS sequence"/>
</dbReference>
<feature type="domain" description="Pirin C-terminal" evidence="4">
    <location>
        <begin position="171"/>
        <end position="277"/>
    </location>
</feature>
<dbReference type="InterPro" id="IPR003829">
    <property type="entry name" value="Pirin_N_dom"/>
</dbReference>
<dbReference type="EMBL" id="BAABFT010000005">
    <property type="protein sequence ID" value="GAA4323580.1"/>
    <property type="molecule type" value="Genomic_DNA"/>
</dbReference>
<evidence type="ECO:0000259" key="4">
    <source>
        <dbReference type="Pfam" id="PF05726"/>
    </source>
</evidence>
<keyword evidence="6" id="KW-1185">Reference proteome</keyword>
<dbReference type="Pfam" id="PF05726">
    <property type="entry name" value="Pirin_C"/>
    <property type="match status" value="1"/>
</dbReference>
<evidence type="ECO:0000313" key="5">
    <source>
        <dbReference type="EMBL" id="GAA4323580.1"/>
    </source>
</evidence>
<organism evidence="5 6">
    <name type="scientific">Mucilaginibacter gynuensis</name>
    <dbReference type="NCBI Taxonomy" id="1302236"/>
    <lineage>
        <taxon>Bacteria</taxon>
        <taxon>Pseudomonadati</taxon>
        <taxon>Bacteroidota</taxon>
        <taxon>Sphingobacteriia</taxon>
        <taxon>Sphingobacteriales</taxon>
        <taxon>Sphingobacteriaceae</taxon>
        <taxon>Mucilaginibacter</taxon>
    </lineage>
</organism>
<proteinExistence type="inferred from homology"/>
<sequence length="292" mass="31101">MSNLKISEIISPHVSGNSEFSARKIRSGEFGGLLDPVIGFDHFQLTNDVFGAHPHAGMSAISYVFDDSVPYHSLDSRGNDVLVTPGSLLWTWAGSGVVHTEYPVPDGARVNGLQMFVTIPADEQQQAPQSIFIDKDEMPLITTEGVKVKVVSGVSGTTGNPVVTPNPLTILHIWLADGKSFSHQLPAGWNGTIYTIEGRNDLETSAGKLLLHSGSVIALGSSNLAETINFTAHVETQLILISGAPLKQAVFSSGAMSMSSAEKLAQATADYRSGKMGYVEIQGTTRKVILPV</sequence>
<dbReference type="InterPro" id="IPR012093">
    <property type="entry name" value="Pirin"/>
</dbReference>
<dbReference type="PANTHER" id="PTHR13903:SF8">
    <property type="entry name" value="PIRIN"/>
    <property type="match status" value="1"/>
</dbReference>
<dbReference type="Pfam" id="PF02678">
    <property type="entry name" value="Pirin"/>
    <property type="match status" value="1"/>
</dbReference>
<dbReference type="InterPro" id="IPR011051">
    <property type="entry name" value="RmlC_Cupin_sf"/>
</dbReference>
<evidence type="ECO:0000256" key="2">
    <source>
        <dbReference type="RuleBase" id="RU003457"/>
    </source>
</evidence>
<dbReference type="RefSeq" id="WP_345211380.1">
    <property type="nucleotide sequence ID" value="NZ_BAABFT010000005.1"/>
</dbReference>
<dbReference type="SUPFAM" id="SSF51182">
    <property type="entry name" value="RmlC-like cupins"/>
    <property type="match status" value="1"/>
</dbReference>
<accession>A0ABP8GGA0</accession>
<evidence type="ECO:0000313" key="6">
    <source>
        <dbReference type="Proteomes" id="UP001500582"/>
    </source>
</evidence>
<gene>
    <name evidence="5" type="ORF">GCM10023149_24610</name>
</gene>
<comment type="similarity">
    <text evidence="1 2">Belongs to the pirin family.</text>
</comment>
<dbReference type="CDD" id="cd02247">
    <property type="entry name" value="cupin_pirin_C"/>
    <property type="match status" value="1"/>
</dbReference>
<dbReference type="Gene3D" id="2.60.120.10">
    <property type="entry name" value="Jelly Rolls"/>
    <property type="match status" value="2"/>
</dbReference>
<dbReference type="PIRSF" id="PIRSF006232">
    <property type="entry name" value="Pirin"/>
    <property type="match status" value="1"/>
</dbReference>